<dbReference type="PANTHER" id="PTHR43070">
    <property type="match status" value="1"/>
</dbReference>
<evidence type="ECO:0000256" key="2">
    <source>
        <dbReference type="ARBA" id="ARBA00005056"/>
    </source>
</evidence>
<dbReference type="GO" id="GO:0009090">
    <property type="term" value="P:homoserine biosynthetic process"/>
    <property type="evidence" value="ECO:0007669"/>
    <property type="project" value="TreeGrafter"/>
</dbReference>
<sequence length="361" mass="38220">MTLSVAIVGVGLVGSEFVKQTLPLVKSHVIRIVGLSTSRKSLFAASGLDVVDADWKTALSSSVIAASPESLLGNLGKLVDDGEKTVLIDNTSSDDIAALYPRFLRAGISIITPNKKAYSSSLSLYYDILSASTKTGARILNEATVGAGLPIISTLRDLVATGDNVRKIEGVLSGTLSYIFNEFSTVQGTGPSFSSVVKIAREKGYTEPHPGDDLNGADVARKLTILSRLIPSLKDKLAEGYKSVSTTSLVPKDLEGLSGDDFVSRLAEFDSHFEELRASAKKENKVLRYVGVINAETNEIKASLEKYPADHPFATSLGGSDNIIAFHTERYGARPLIVQGAGAGAAVTAMGVLSDTLRLLD</sequence>
<feature type="domain" description="Aspartate/homoserine dehydrogenase NAD-binding" evidence="18">
    <location>
        <begin position="9"/>
        <end position="140"/>
    </location>
</feature>
<comment type="function">
    <text evidence="13">Catalyzes the conversion of L-aspartate-beta-semialdehyde (L-Asa) to L-homoserine (L-Hse), the third step in the biosynthesis of amino acids that derive from aspartate (the aspartate family of amino acids), including methioinine and threonine, the latter of which is a precursor to isoleucine; production of homoserine leads to a branch-point in the pathway as it can either be O-phosphorylated for processing to threonine, or O-acylated for processing to methionine.</text>
</comment>
<protein>
    <recommendedName>
        <fullName evidence="6 14">Homoserine dehydrogenase</fullName>
        <shortName evidence="14">HDH</shortName>
        <ecNumber evidence="5 14">1.1.1.3</ecNumber>
    </recommendedName>
</protein>
<dbReference type="AlphaFoldDB" id="A0A164XRA9"/>
<dbReference type="Pfam" id="PF00742">
    <property type="entry name" value="Homoserine_dh"/>
    <property type="match status" value="1"/>
</dbReference>
<comment type="catalytic activity">
    <reaction evidence="12">
        <text>L-homoserine + NADP(+) = L-aspartate 4-semialdehyde + NADPH + H(+)</text>
        <dbReference type="Rhea" id="RHEA:15761"/>
        <dbReference type="ChEBI" id="CHEBI:15378"/>
        <dbReference type="ChEBI" id="CHEBI:57476"/>
        <dbReference type="ChEBI" id="CHEBI:57783"/>
        <dbReference type="ChEBI" id="CHEBI:58349"/>
        <dbReference type="ChEBI" id="CHEBI:537519"/>
        <dbReference type="EC" id="1.1.1.3"/>
    </reaction>
    <physiologicalReaction direction="right-to-left" evidence="12">
        <dbReference type="Rhea" id="RHEA:15763"/>
    </physiologicalReaction>
</comment>
<feature type="binding site" evidence="16">
    <location>
        <begin position="9"/>
        <end position="14"/>
    </location>
    <ligand>
        <name>NADP(+)</name>
        <dbReference type="ChEBI" id="CHEBI:58349"/>
    </ligand>
</feature>
<keyword evidence="19" id="KW-0418">Kinase</keyword>
<dbReference type="STRING" id="1314777.A0A164XRA9"/>
<dbReference type="GO" id="GO:0009088">
    <property type="term" value="P:threonine biosynthetic process"/>
    <property type="evidence" value="ECO:0007669"/>
    <property type="project" value="UniProtKB-UniPathway"/>
</dbReference>
<comment type="pathway">
    <text evidence="3">Amino-acid biosynthesis; L-methionine biosynthesis via de novo pathway; L-homoserine from L-aspartate: step 3/3.</text>
</comment>
<feature type="binding site" evidence="16">
    <location>
        <position position="91"/>
    </location>
    <ligand>
        <name>NADPH</name>
        <dbReference type="ChEBI" id="CHEBI:57783"/>
    </ligand>
</feature>
<dbReference type="InterPro" id="IPR022697">
    <property type="entry name" value="HDH_short"/>
</dbReference>
<dbReference type="InterPro" id="IPR005106">
    <property type="entry name" value="Asp/hSer_DH_NAD-bd"/>
</dbReference>
<feature type="binding site" evidence="16">
    <location>
        <position position="207"/>
    </location>
    <ligand>
        <name>L-homoserine</name>
        <dbReference type="ChEBI" id="CHEBI:57476"/>
    </ligand>
</feature>
<dbReference type="UniPathway" id="UPA00050">
    <property type="reaction ID" value="UER00063"/>
</dbReference>
<keyword evidence="20" id="KW-1185">Reference proteome</keyword>
<comment type="pathway">
    <text evidence="2">Amino-acid biosynthesis; L-threonine biosynthesis; L-threonine from L-aspartate: step 3/5.</text>
</comment>
<evidence type="ECO:0000256" key="7">
    <source>
        <dbReference type="ARBA" id="ARBA00022605"/>
    </source>
</evidence>
<dbReference type="OrthoDB" id="67851at2759"/>
<evidence type="ECO:0000256" key="11">
    <source>
        <dbReference type="ARBA" id="ARBA00023167"/>
    </source>
</evidence>
<comment type="cofactor">
    <cofactor evidence="1">
        <name>a metal cation</name>
        <dbReference type="ChEBI" id="CHEBI:25213"/>
    </cofactor>
</comment>
<evidence type="ECO:0000256" key="10">
    <source>
        <dbReference type="ARBA" id="ARBA00023002"/>
    </source>
</evidence>
<reference evidence="19 20" key="1">
    <citation type="journal article" date="2016" name="Mol. Biol. Evol.">
        <title>Comparative Genomics of Early-Diverging Mushroom-Forming Fungi Provides Insights into the Origins of Lignocellulose Decay Capabilities.</title>
        <authorList>
            <person name="Nagy L.G."/>
            <person name="Riley R."/>
            <person name="Tritt A."/>
            <person name="Adam C."/>
            <person name="Daum C."/>
            <person name="Floudas D."/>
            <person name="Sun H."/>
            <person name="Yadav J.S."/>
            <person name="Pangilinan J."/>
            <person name="Larsson K.H."/>
            <person name="Matsuura K."/>
            <person name="Barry K."/>
            <person name="Labutti K."/>
            <person name="Kuo R."/>
            <person name="Ohm R.A."/>
            <person name="Bhattacharya S.S."/>
            <person name="Shirouzu T."/>
            <person name="Yoshinaga Y."/>
            <person name="Martin F.M."/>
            <person name="Grigoriev I.V."/>
            <person name="Hibbett D.S."/>
        </authorList>
    </citation>
    <scope>NUCLEOTIDE SEQUENCE [LARGE SCALE GENOMIC DNA]</scope>
    <source>
        <strain evidence="19 20">HHB9708</strain>
    </source>
</reference>
<feature type="domain" description="Homoserine dehydrogenase catalytic" evidence="17">
    <location>
        <begin position="150"/>
        <end position="357"/>
    </location>
</feature>
<dbReference type="InterPro" id="IPR036291">
    <property type="entry name" value="NAD(P)-bd_dom_sf"/>
</dbReference>
<dbReference type="EMBL" id="KV419399">
    <property type="protein sequence ID" value="KZS96216.1"/>
    <property type="molecule type" value="Genomic_DNA"/>
</dbReference>
<evidence type="ECO:0000256" key="14">
    <source>
        <dbReference type="PIRNR" id="PIRNR036497"/>
    </source>
</evidence>
<comment type="similarity">
    <text evidence="4 14">Belongs to the homoserine dehydrogenase family.</text>
</comment>
<keyword evidence="10 14" id="KW-0560">Oxidoreductase</keyword>
<keyword evidence="7 14" id="KW-0028">Amino-acid biosynthesis</keyword>
<evidence type="ECO:0000256" key="9">
    <source>
        <dbReference type="ARBA" id="ARBA00022857"/>
    </source>
</evidence>
<organism evidence="19 20">
    <name type="scientific">Sistotremastrum niveocremeum HHB9708</name>
    <dbReference type="NCBI Taxonomy" id="1314777"/>
    <lineage>
        <taxon>Eukaryota</taxon>
        <taxon>Fungi</taxon>
        <taxon>Dikarya</taxon>
        <taxon>Basidiomycota</taxon>
        <taxon>Agaricomycotina</taxon>
        <taxon>Agaricomycetes</taxon>
        <taxon>Sistotremastrales</taxon>
        <taxon>Sistotremastraceae</taxon>
        <taxon>Sertulicium</taxon>
        <taxon>Sertulicium niveocremeum</taxon>
    </lineage>
</organism>
<evidence type="ECO:0000256" key="15">
    <source>
        <dbReference type="PIRSR" id="PIRSR036497-1"/>
    </source>
</evidence>
<dbReference type="Gene3D" id="3.40.50.720">
    <property type="entry name" value="NAD(P)-binding Rossmann-like Domain"/>
    <property type="match status" value="1"/>
</dbReference>
<dbReference type="Gene3D" id="3.30.360.10">
    <property type="entry name" value="Dihydrodipicolinate Reductase, domain 2"/>
    <property type="match status" value="1"/>
</dbReference>
<evidence type="ECO:0000256" key="3">
    <source>
        <dbReference type="ARBA" id="ARBA00005062"/>
    </source>
</evidence>
<evidence type="ECO:0000256" key="6">
    <source>
        <dbReference type="ARBA" id="ARBA00013376"/>
    </source>
</evidence>
<evidence type="ECO:0000313" key="19">
    <source>
        <dbReference type="EMBL" id="KZS96216.1"/>
    </source>
</evidence>
<evidence type="ECO:0000256" key="13">
    <source>
        <dbReference type="ARBA" id="ARBA00059589"/>
    </source>
</evidence>
<keyword evidence="9 14" id="KW-0521">NADP</keyword>
<evidence type="ECO:0000256" key="1">
    <source>
        <dbReference type="ARBA" id="ARBA00001920"/>
    </source>
</evidence>
<dbReference type="Proteomes" id="UP000076722">
    <property type="component" value="Unassembled WGS sequence"/>
</dbReference>
<evidence type="ECO:0000259" key="17">
    <source>
        <dbReference type="Pfam" id="PF00742"/>
    </source>
</evidence>
<dbReference type="InterPro" id="IPR011147">
    <property type="entry name" value="Bifunc_Aspkin/hSer_DH"/>
</dbReference>
<proteinExistence type="inferred from homology"/>
<accession>A0A164XRA9</accession>
<feature type="binding site" evidence="16">
    <location>
        <position position="115"/>
    </location>
    <ligand>
        <name>NADPH</name>
        <dbReference type="ChEBI" id="CHEBI:57783"/>
    </ligand>
</feature>
<evidence type="ECO:0000256" key="16">
    <source>
        <dbReference type="PIRSR" id="PIRSR036497-2"/>
    </source>
</evidence>
<dbReference type="SUPFAM" id="SSF55347">
    <property type="entry name" value="Glyceraldehyde-3-phosphate dehydrogenase-like, C-terminal domain"/>
    <property type="match status" value="1"/>
</dbReference>
<keyword evidence="19" id="KW-0808">Transferase</keyword>
<gene>
    <name evidence="19" type="ORF">SISNIDRAFT_477642</name>
</gene>
<evidence type="ECO:0000256" key="8">
    <source>
        <dbReference type="ARBA" id="ARBA00022697"/>
    </source>
</evidence>
<dbReference type="SUPFAM" id="SSF51735">
    <property type="entry name" value="NAD(P)-binding Rossmann-fold domains"/>
    <property type="match status" value="1"/>
</dbReference>
<dbReference type="PANTHER" id="PTHR43070:SF5">
    <property type="entry name" value="HOMOSERINE DEHYDROGENASE"/>
    <property type="match status" value="1"/>
</dbReference>
<evidence type="ECO:0000259" key="18">
    <source>
        <dbReference type="Pfam" id="PF03447"/>
    </source>
</evidence>
<evidence type="ECO:0000256" key="4">
    <source>
        <dbReference type="ARBA" id="ARBA00006753"/>
    </source>
</evidence>
<dbReference type="Pfam" id="PF03447">
    <property type="entry name" value="NAD_binding_3"/>
    <property type="match status" value="1"/>
</dbReference>
<dbReference type="UniPathway" id="UPA00051">
    <property type="reaction ID" value="UER00465"/>
</dbReference>
<dbReference type="GO" id="GO:0050661">
    <property type="term" value="F:NADP binding"/>
    <property type="evidence" value="ECO:0007669"/>
    <property type="project" value="InterPro"/>
</dbReference>
<dbReference type="FunFam" id="3.30.360.10:FF:000006">
    <property type="entry name" value="Bifunctional aspartokinase/homoserine dehydrogenase"/>
    <property type="match status" value="1"/>
</dbReference>
<dbReference type="PIRSF" id="PIRSF036497">
    <property type="entry name" value="HDH_short"/>
    <property type="match status" value="1"/>
</dbReference>
<dbReference type="EC" id="1.1.1.3" evidence="5 14"/>
<keyword evidence="8 14" id="KW-0791">Threonine biosynthesis</keyword>
<feature type="active site" description="Proton donor" evidence="15">
    <location>
        <position position="222"/>
    </location>
</feature>
<evidence type="ECO:0000256" key="12">
    <source>
        <dbReference type="ARBA" id="ARBA00048841"/>
    </source>
</evidence>
<dbReference type="GO" id="GO:0004412">
    <property type="term" value="F:homoserine dehydrogenase activity"/>
    <property type="evidence" value="ECO:0007669"/>
    <property type="project" value="UniProtKB-EC"/>
</dbReference>
<name>A0A164XRA9_9AGAM</name>
<dbReference type="GO" id="GO:0009086">
    <property type="term" value="P:methionine biosynthetic process"/>
    <property type="evidence" value="ECO:0007669"/>
    <property type="project" value="UniProtKB-KW"/>
</dbReference>
<dbReference type="InterPro" id="IPR001342">
    <property type="entry name" value="HDH_cat"/>
</dbReference>
<dbReference type="GO" id="GO:0016301">
    <property type="term" value="F:kinase activity"/>
    <property type="evidence" value="ECO:0007669"/>
    <property type="project" value="UniProtKB-KW"/>
</dbReference>
<evidence type="ECO:0000256" key="5">
    <source>
        <dbReference type="ARBA" id="ARBA00013213"/>
    </source>
</evidence>
<evidence type="ECO:0000313" key="20">
    <source>
        <dbReference type="Proteomes" id="UP000076722"/>
    </source>
</evidence>
<keyword evidence="11 14" id="KW-0486">Methionine biosynthesis</keyword>